<protein>
    <recommendedName>
        <fullName evidence="4">Leucyl/phenylalanyl-tRNA--protein transferase</fullName>
        <ecNumber evidence="4">2.3.2.6</ecNumber>
    </recommendedName>
    <alternativeName>
        <fullName evidence="4">L/F-transferase</fullName>
    </alternativeName>
    <alternativeName>
        <fullName evidence="4">Leucyltransferase</fullName>
    </alternativeName>
    <alternativeName>
        <fullName evidence="4">Phenyalanyltransferase</fullName>
    </alternativeName>
</protein>
<proteinExistence type="inferred from homology"/>
<comment type="catalytic activity">
    <reaction evidence="4">
        <text>N-terminal L-arginyl-[protein] + L-leucyl-tRNA(Leu) = N-terminal L-leucyl-L-arginyl-[protein] + tRNA(Leu) + H(+)</text>
        <dbReference type="Rhea" id="RHEA:50416"/>
        <dbReference type="Rhea" id="RHEA-COMP:9613"/>
        <dbReference type="Rhea" id="RHEA-COMP:9622"/>
        <dbReference type="Rhea" id="RHEA-COMP:12672"/>
        <dbReference type="Rhea" id="RHEA-COMP:12673"/>
        <dbReference type="ChEBI" id="CHEBI:15378"/>
        <dbReference type="ChEBI" id="CHEBI:64719"/>
        <dbReference type="ChEBI" id="CHEBI:78442"/>
        <dbReference type="ChEBI" id="CHEBI:78494"/>
        <dbReference type="ChEBI" id="CHEBI:133044"/>
        <dbReference type="EC" id="2.3.2.6"/>
    </reaction>
</comment>
<evidence type="ECO:0000313" key="7">
    <source>
        <dbReference type="Proteomes" id="UP000282957"/>
    </source>
</evidence>
<dbReference type="InterPro" id="IPR004616">
    <property type="entry name" value="Leu/Phe-tRNA_Trfase"/>
</dbReference>
<feature type="compositionally biased region" description="Pro residues" evidence="5">
    <location>
        <begin position="217"/>
        <end position="234"/>
    </location>
</feature>
<feature type="region of interest" description="Disordered" evidence="5">
    <location>
        <begin position="213"/>
        <end position="234"/>
    </location>
</feature>
<dbReference type="OrthoDB" id="9790282at2"/>
<dbReference type="PANTHER" id="PTHR30098:SF2">
    <property type="entry name" value="LEUCYL_PHENYLALANYL-TRNA--PROTEIN TRANSFERASE"/>
    <property type="match status" value="1"/>
</dbReference>
<dbReference type="PANTHER" id="PTHR30098">
    <property type="entry name" value="LEUCYL/PHENYLALANYL-TRNA--PROTEIN TRANSFERASE"/>
    <property type="match status" value="1"/>
</dbReference>
<comment type="function">
    <text evidence="4">Functions in the N-end rule pathway of protein degradation where it conjugates Leu, Phe and, less efficiently, Met from aminoacyl-tRNAs to the N-termini of proteins containing an N-terminal arginine or lysine.</text>
</comment>
<dbReference type="SUPFAM" id="SSF55729">
    <property type="entry name" value="Acyl-CoA N-acyltransferases (Nat)"/>
    <property type="match status" value="1"/>
</dbReference>
<evidence type="ECO:0000256" key="2">
    <source>
        <dbReference type="ARBA" id="ARBA00022679"/>
    </source>
</evidence>
<evidence type="ECO:0000256" key="1">
    <source>
        <dbReference type="ARBA" id="ARBA00022490"/>
    </source>
</evidence>
<dbReference type="HAMAP" id="MF_00688">
    <property type="entry name" value="Leu_Phe_trans"/>
    <property type="match status" value="1"/>
</dbReference>
<comment type="subcellular location">
    <subcellularLocation>
        <location evidence="4">Cytoplasm</location>
    </subcellularLocation>
</comment>
<comment type="catalytic activity">
    <reaction evidence="4">
        <text>L-phenylalanyl-tRNA(Phe) + an N-terminal L-alpha-aminoacyl-[protein] = an N-terminal L-phenylalanyl-L-alpha-aminoacyl-[protein] + tRNA(Phe)</text>
        <dbReference type="Rhea" id="RHEA:43632"/>
        <dbReference type="Rhea" id="RHEA-COMP:9668"/>
        <dbReference type="Rhea" id="RHEA-COMP:9699"/>
        <dbReference type="Rhea" id="RHEA-COMP:10636"/>
        <dbReference type="Rhea" id="RHEA-COMP:10637"/>
        <dbReference type="ChEBI" id="CHEBI:78442"/>
        <dbReference type="ChEBI" id="CHEBI:78531"/>
        <dbReference type="ChEBI" id="CHEBI:78597"/>
        <dbReference type="ChEBI" id="CHEBI:83561"/>
        <dbReference type="EC" id="2.3.2.6"/>
    </reaction>
</comment>
<dbReference type="Pfam" id="PF03588">
    <property type="entry name" value="Leu_Phe_trans"/>
    <property type="match status" value="1"/>
</dbReference>
<sequence length="234" mass="25623">MSRRSIEITPELMLRAYQAGLFPMAEKRESNRLYWLDPELRGVLPLDGFHLPRRLLRTVLSGPFTVTADHDFPAAIAACAEPAPGREDTWINPEIEALFTALHRQGHAHSVEVWQDGALVGGLYGVSIGGAFFGESMFSRARDASKVALVHLVARLRLGGFTLLDTQFLTAHLAQFGTEEIPRADYKAQLAAAITQPARWLSAPGPRILEEAIRSLRPPPPEDAPCSAPPSDSP</sequence>
<dbReference type="FunFam" id="3.40.630.70:FF:000001">
    <property type="entry name" value="Leucyl/phenylalanyl-tRNA--protein transferase"/>
    <property type="match status" value="1"/>
</dbReference>
<evidence type="ECO:0000256" key="4">
    <source>
        <dbReference type="HAMAP-Rule" id="MF_00688"/>
    </source>
</evidence>
<dbReference type="Gene3D" id="3.40.630.70">
    <property type="entry name" value="Leucyl/phenylalanyl-tRNA-protein transferase, C-terminal domain"/>
    <property type="match status" value="1"/>
</dbReference>
<keyword evidence="3 4" id="KW-0012">Acyltransferase</keyword>
<dbReference type="AlphaFoldDB" id="A0A437MPF8"/>
<dbReference type="EMBL" id="SACL01000001">
    <property type="protein sequence ID" value="RVT99518.1"/>
    <property type="molecule type" value="Genomic_DNA"/>
</dbReference>
<dbReference type="EC" id="2.3.2.6" evidence="4"/>
<dbReference type="InterPro" id="IPR042203">
    <property type="entry name" value="Leu/Phe-tRNA_Trfase_C"/>
</dbReference>
<dbReference type="GO" id="GO:0030163">
    <property type="term" value="P:protein catabolic process"/>
    <property type="evidence" value="ECO:0007669"/>
    <property type="project" value="UniProtKB-UniRule"/>
</dbReference>
<keyword evidence="2 4" id="KW-0808">Transferase</keyword>
<gene>
    <name evidence="4" type="primary">aat</name>
    <name evidence="6" type="ORF">EOD42_05380</name>
</gene>
<keyword evidence="7" id="KW-1185">Reference proteome</keyword>
<dbReference type="RefSeq" id="WP_127786412.1">
    <property type="nucleotide sequence ID" value="NZ_SACL01000001.1"/>
</dbReference>
<dbReference type="GO" id="GO:0008914">
    <property type="term" value="F:leucyl-tRNA--protein transferase activity"/>
    <property type="evidence" value="ECO:0007669"/>
    <property type="project" value="UniProtKB-UniRule"/>
</dbReference>
<evidence type="ECO:0000256" key="5">
    <source>
        <dbReference type="SAM" id="MobiDB-lite"/>
    </source>
</evidence>
<dbReference type="InterPro" id="IPR016181">
    <property type="entry name" value="Acyl_CoA_acyltransferase"/>
</dbReference>
<dbReference type="NCBIfam" id="TIGR00667">
    <property type="entry name" value="aat"/>
    <property type="match status" value="1"/>
</dbReference>
<evidence type="ECO:0000256" key="3">
    <source>
        <dbReference type="ARBA" id="ARBA00023315"/>
    </source>
</evidence>
<evidence type="ECO:0000313" key="6">
    <source>
        <dbReference type="EMBL" id="RVT99518.1"/>
    </source>
</evidence>
<dbReference type="GO" id="GO:0005737">
    <property type="term" value="C:cytoplasm"/>
    <property type="evidence" value="ECO:0007669"/>
    <property type="project" value="UniProtKB-SubCell"/>
</dbReference>
<accession>A0A437MPF8</accession>
<dbReference type="Proteomes" id="UP000282957">
    <property type="component" value="Unassembled WGS sequence"/>
</dbReference>
<keyword evidence="1 4" id="KW-0963">Cytoplasm</keyword>
<organism evidence="6 7">
    <name type="scientific">Rhodovarius crocodyli</name>
    <dbReference type="NCBI Taxonomy" id="1979269"/>
    <lineage>
        <taxon>Bacteria</taxon>
        <taxon>Pseudomonadati</taxon>
        <taxon>Pseudomonadota</taxon>
        <taxon>Alphaproteobacteria</taxon>
        <taxon>Acetobacterales</taxon>
        <taxon>Roseomonadaceae</taxon>
        <taxon>Rhodovarius</taxon>
    </lineage>
</organism>
<comment type="similarity">
    <text evidence="4">Belongs to the L/F-transferase family.</text>
</comment>
<comment type="caution">
    <text evidence="6">The sequence shown here is derived from an EMBL/GenBank/DDBJ whole genome shotgun (WGS) entry which is preliminary data.</text>
</comment>
<name>A0A437MPF8_9PROT</name>
<reference evidence="6 7" key="1">
    <citation type="submission" date="2019-01" db="EMBL/GenBank/DDBJ databases">
        <authorList>
            <person name="Chen W.-M."/>
        </authorList>
    </citation>
    <scope>NUCLEOTIDE SEQUENCE [LARGE SCALE GENOMIC DNA]</scope>
    <source>
        <strain evidence="6 7">CCP-6</strain>
    </source>
</reference>
<comment type="catalytic activity">
    <reaction evidence="4">
        <text>N-terminal L-lysyl-[protein] + L-leucyl-tRNA(Leu) = N-terminal L-leucyl-L-lysyl-[protein] + tRNA(Leu) + H(+)</text>
        <dbReference type="Rhea" id="RHEA:12340"/>
        <dbReference type="Rhea" id="RHEA-COMP:9613"/>
        <dbReference type="Rhea" id="RHEA-COMP:9622"/>
        <dbReference type="Rhea" id="RHEA-COMP:12670"/>
        <dbReference type="Rhea" id="RHEA-COMP:12671"/>
        <dbReference type="ChEBI" id="CHEBI:15378"/>
        <dbReference type="ChEBI" id="CHEBI:65249"/>
        <dbReference type="ChEBI" id="CHEBI:78442"/>
        <dbReference type="ChEBI" id="CHEBI:78494"/>
        <dbReference type="ChEBI" id="CHEBI:133043"/>
        <dbReference type="EC" id="2.3.2.6"/>
    </reaction>
</comment>